<protein>
    <recommendedName>
        <fullName evidence="2">NAD(P)-binding domain-containing protein</fullName>
    </recommendedName>
</protein>
<keyword evidence="4" id="KW-1185">Reference proteome</keyword>
<dbReference type="PANTHER" id="PTHR43355">
    <property type="entry name" value="FLAVIN REDUCTASE (NADPH)"/>
    <property type="match status" value="1"/>
</dbReference>
<comment type="similarity">
    <text evidence="1">Belongs to the avfA family.</text>
</comment>
<evidence type="ECO:0000256" key="1">
    <source>
        <dbReference type="ARBA" id="ARBA00038376"/>
    </source>
</evidence>
<proteinExistence type="inferred from homology"/>
<dbReference type="Proteomes" id="UP000242519">
    <property type="component" value="Unassembled WGS sequence"/>
</dbReference>
<sequence length="590" mass="65318">MPPPTHHILLLGGTGICGTLFTRAALDAGHKLTLYVRTPSKIPSDISSHTKLRVIQGTFEDGEGLQKAAACGATVFVSFAGPTLGEKKGTPITKALQVLYPLLLQQSYTRILTLSTPSYSAPEDTRSLKWWAAINLYIRVFGGDSYDEIRGIAEATVALEESVRWTVFRVPLLSGTELGTGEGDVNACYVGDAKGRDGLSLERARLVRWVLGEMEEGVWIALNKSAGLINQRTFPLPTISPILRQHAKELWSGRGSFILRVKRSQYSREDNATIYAGVSSYIGPIRGRQVSKVVDGVKQSSMLNHIKDLSQTAAAGHLGASAYTTDKKVFQNDAGDIVSLFSLGVAAKDGEKRVTIQYDRRGFTGFLHLSRSPGIQPIAEAQAEALDPLQFLGLKSSLTLNFKEGDIQYVNNLRSPMPGWLHGYRGAAVGALRLVEASVATLGETRNKPERRNRLCRADGMILMKVLRRRNRYSRLNPRFEEVLRNRILKGVPGPKLHSLTKRRLAYDDWRAARTRTIHQLHQKYGPVVRLGLNEVSLNSPTALKSIHGAGSGFERTSFYRMFDGHGQQKLFTFAGVKEHGERKCWYHVR</sequence>
<dbReference type="AlphaFoldDB" id="A0A218ZBL4"/>
<dbReference type="InterPro" id="IPR051606">
    <property type="entry name" value="Polyketide_Oxido-like"/>
</dbReference>
<dbReference type="InterPro" id="IPR036291">
    <property type="entry name" value="NAD(P)-bd_dom_sf"/>
</dbReference>
<dbReference type="GO" id="GO:0004497">
    <property type="term" value="F:monooxygenase activity"/>
    <property type="evidence" value="ECO:0007669"/>
    <property type="project" value="InterPro"/>
</dbReference>
<reference evidence="3 4" key="1">
    <citation type="submission" date="2017-04" db="EMBL/GenBank/DDBJ databases">
        <title>Draft genome sequence of Marssonina coronaria NL1: causal agent of apple blotch.</title>
        <authorList>
            <person name="Cheng Q."/>
        </authorList>
    </citation>
    <scope>NUCLEOTIDE SEQUENCE [LARGE SCALE GENOMIC DNA]</scope>
    <source>
        <strain evidence="3 4">NL1</strain>
    </source>
</reference>
<dbReference type="Gene3D" id="1.10.630.10">
    <property type="entry name" value="Cytochrome P450"/>
    <property type="match status" value="1"/>
</dbReference>
<dbReference type="GO" id="GO:0020037">
    <property type="term" value="F:heme binding"/>
    <property type="evidence" value="ECO:0007669"/>
    <property type="project" value="InterPro"/>
</dbReference>
<gene>
    <name evidence="3" type="ORF">B2J93_5886</name>
</gene>
<dbReference type="InParanoid" id="A0A218ZBL4"/>
<dbReference type="PANTHER" id="PTHR43355:SF2">
    <property type="entry name" value="FLAVIN REDUCTASE (NADPH)"/>
    <property type="match status" value="1"/>
</dbReference>
<organism evidence="3 4">
    <name type="scientific">Diplocarpon coronariae</name>
    <dbReference type="NCBI Taxonomy" id="2795749"/>
    <lineage>
        <taxon>Eukaryota</taxon>
        <taxon>Fungi</taxon>
        <taxon>Dikarya</taxon>
        <taxon>Ascomycota</taxon>
        <taxon>Pezizomycotina</taxon>
        <taxon>Leotiomycetes</taxon>
        <taxon>Helotiales</taxon>
        <taxon>Drepanopezizaceae</taxon>
        <taxon>Diplocarpon</taxon>
    </lineage>
</organism>
<dbReference type="GO" id="GO:0016705">
    <property type="term" value="F:oxidoreductase activity, acting on paired donors, with incorporation or reduction of molecular oxygen"/>
    <property type="evidence" value="ECO:0007669"/>
    <property type="project" value="InterPro"/>
</dbReference>
<accession>A0A218ZBL4</accession>
<comment type="caution">
    <text evidence="3">The sequence shown here is derived from an EMBL/GenBank/DDBJ whole genome shotgun (WGS) entry which is preliminary data.</text>
</comment>
<dbReference type="STRING" id="503106.A0A218ZBL4"/>
<name>A0A218ZBL4_9HELO</name>
<dbReference type="InterPro" id="IPR036396">
    <property type="entry name" value="Cyt_P450_sf"/>
</dbReference>
<dbReference type="InterPro" id="IPR016040">
    <property type="entry name" value="NAD(P)-bd_dom"/>
</dbReference>
<dbReference type="Pfam" id="PF13460">
    <property type="entry name" value="NAD_binding_10"/>
    <property type="match status" value="1"/>
</dbReference>
<dbReference type="GO" id="GO:0042602">
    <property type="term" value="F:riboflavin reductase (NADPH) activity"/>
    <property type="evidence" value="ECO:0007669"/>
    <property type="project" value="TreeGrafter"/>
</dbReference>
<dbReference type="SUPFAM" id="SSF51735">
    <property type="entry name" value="NAD(P)-binding Rossmann-fold domains"/>
    <property type="match status" value="1"/>
</dbReference>
<dbReference type="Gene3D" id="3.40.50.720">
    <property type="entry name" value="NAD(P)-binding Rossmann-like Domain"/>
    <property type="match status" value="1"/>
</dbReference>
<evidence type="ECO:0000313" key="3">
    <source>
        <dbReference type="EMBL" id="OWP04990.1"/>
    </source>
</evidence>
<evidence type="ECO:0000313" key="4">
    <source>
        <dbReference type="Proteomes" id="UP000242519"/>
    </source>
</evidence>
<dbReference type="SUPFAM" id="SSF51197">
    <property type="entry name" value="Clavaminate synthase-like"/>
    <property type="match status" value="1"/>
</dbReference>
<evidence type="ECO:0000259" key="2">
    <source>
        <dbReference type="Pfam" id="PF13460"/>
    </source>
</evidence>
<dbReference type="OrthoDB" id="10254221at2759"/>
<dbReference type="SUPFAM" id="SSF48264">
    <property type="entry name" value="Cytochrome P450"/>
    <property type="match status" value="1"/>
</dbReference>
<dbReference type="GO" id="GO:0004074">
    <property type="term" value="F:biliverdin reductase [NAD(P)H] activity"/>
    <property type="evidence" value="ECO:0007669"/>
    <property type="project" value="TreeGrafter"/>
</dbReference>
<dbReference type="EMBL" id="MZNU01000084">
    <property type="protein sequence ID" value="OWP04990.1"/>
    <property type="molecule type" value="Genomic_DNA"/>
</dbReference>
<dbReference type="GO" id="GO:0005506">
    <property type="term" value="F:iron ion binding"/>
    <property type="evidence" value="ECO:0007669"/>
    <property type="project" value="InterPro"/>
</dbReference>
<feature type="domain" description="NAD(P)-binding" evidence="2">
    <location>
        <begin position="12"/>
        <end position="177"/>
    </location>
</feature>